<keyword evidence="5 7" id="KW-0648">Protein biosynthesis</keyword>
<dbReference type="GO" id="GO:0050567">
    <property type="term" value="F:glutaminyl-tRNA synthase (glutamine-hydrolyzing) activity"/>
    <property type="evidence" value="ECO:0007669"/>
    <property type="project" value="UniProtKB-UniRule"/>
</dbReference>
<dbReference type="HAMAP" id="MF_00120">
    <property type="entry name" value="GatA"/>
    <property type="match status" value="1"/>
</dbReference>
<dbReference type="STRING" id="933801.Ahos_1404"/>
<proteinExistence type="inferred from homology"/>
<evidence type="ECO:0000313" key="9">
    <source>
        <dbReference type="EMBL" id="AEE94287.1"/>
    </source>
</evidence>
<dbReference type="Pfam" id="PF01425">
    <property type="entry name" value="Amidase"/>
    <property type="match status" value="1"/>
</dbReference>
<dbReference type="InterPro" id="IPR004412">
    <property type="entry name" value="GatA"/>
</dbReference>
<evidence type="ECO:0000256" key="4">
    <source>
        <dbReference type="ARBA" id="ARBA00022840"/>
    </source>
</evidence>
<evidence type="ECO:0000313" key="10">
    <source>
        <dbReference type="Proteomes" id="UP000008458"/>
    </source>
</evidence>
<dbReference type="PANTHER" id="PTHR11895:SF7">
    <property type="entry name" value="GLUTAMYL-TRNA(GLN) AMIDOTRANSFERASE SUBUNIT A, MITOCHONDRIAL"/>
    <property type="match status" value="1"/>
</dbReference>
<dbReference type="OrthoDB" id="7931at2157"/>
<keyword evidence="3 7" id="KW-0547">Nucleotide-binding</keyword>
<accession>F4B4Q7</accession>
<comment type="catalytic activity">
    <reaction evidence="6 7">
        <text>L-glutamyl-tRNA(Gln) + L-glutamine + ATP + H2O = L-glutaminyl-tRNA(Gln) + L-glutamate + ADP + phosphate + H(+)</text>
        <dbReference type="Rhea" id="RHEA:17521"/>
        <dbReference type="Rhea" id="RHEA-COMP:9681"/>
        <dbReference type="Rhea" id="RHEA-COMP:9684"/>
        <dbReference type="ChEBI" id="CHEBI:15377"/>
        <dbReference type="ChEBI" id="CHEBI:15378"/>
        <dbReference type="ChEBI" id="CHEBI:29985"/>
        <dbReference type="ChEBI" id="CHEBI:30616"/>
        <dbReference type="ChEBI" id="CHEBI:43474"/>
        <dbReference type="ChEBI" id="CHEBI:58359"/>
        <dbReference type="ChEBI" id="CHEBI:78520"/>
        <dbReference type="ChEBI" id="CHEBI:78521"/>
        <dbReference type="ChEBI" id="CHEBI:456216"/>
        <dbReference type="EC" id="6.3.5.7"/>
    </reaction>
</comment>
<dbReference type="NCBIfam" id="TIGR00132">
    <property type="entry name" value="gatA"/>
    <property type="match status" value="1"/>
</dbReference>
<dbReference type="GO" id="GO:0006412">
    <property type="term" value="P:translation"/>
    <property type="evidence" value="ECO:0007669"/>
    <property type="project" value="UniProtKB-UniRule"/>
</dbReference>
<reference key="2">
    <citation type="journal article" date="2011" name="Extremophiles">
        <title>Genomic analyses of Acidianus hospitalis W1 a host for studying crenarchaeal virus and plasmid life cycles.</title>
        <authorList>
            <person name="You X.Y."/>
            <person name="Liu C."/>
            <person name="Wang S.Y."/>
            <person name="Jiang C.Y."/>
            <person name="Shah S.A."/>
            <person name="Prangishvili D."/>
            <person name="Liu S.J."/>
            <person name="Garrett R.A."/>
        </authorList>
    </citation>
    <scope>NUCLEOTIDE SEQUENCE</scope>
    <source>
        <strain>W1</strain>
    </source>
</reference>
<protein>
    <recommendedName>
        <fullName evidence="7">Glutamyl-tRNA(Gln) amidotransferase subunit A</fullName>
        <shortName evidence="7">Glu-ADT subunit A</shortName>
        <ecNumber evidence="7">6.3.5.7</ecNumber>
    </recommendedName>
</protein>
<dbReference type="GO" id="GO:0030956">
    <property type="term" value="C:glutamyl-tRNA(Gln) amidotransferase complex"/>
    <property type="evidence" value="ECO:0007669"/>
    <property type="project" value="InterPro"/>
</dbReference>
<dbReference type="Gene3D" id="3.90.1300.10">
    <property type="entry name" value="Amidase signature (AS) domain"/>
    <property type="match status" value="1"/>
</dbReference>
<feature type="active site" description="Acyl-ester intermediate" evidence="7">
    <location>
        <position position="167"/>
    </location>
</feature>
<dbReference type="PROSITE" id="PS00571">
    <property type="entry name" value="AMIDASES"/>
    <property type="match status" value="1"/>
</dbReference>
<dbReference type="GO" id="GO:0005524">
    <property type="term" value="F:ATP binding"/>
    <property type="evidence" value="ECO:0007669"/>
    <property type="project" value="UniProtKB-KW"/>
</dbReference>
<evidence type="ECO:0000256" key="1">
    <source>
        <dbReference type="ARBA" id="ARBA00008069"/>
    </source>
</evidence>
<dbReference type="InterPro" id="IPR036928">
    <property type="entry name" value="AS_sf"/>
</dbReference>
<evidence type="ECO:0000256" key="3">
    <source>
        <dbReference type="ARBA" id="ARBA00022741"/>
    </source>
</evidence>
<evidence type="ECO:0000256" key="6">
    <source>
        <dbReference type="ARBA" id="ARBA00047407"/>
    </source>
</evidence>
<evidence type="ECO:0000259" key="8">
    <source>
        <dbReference type="Pfam" id="PF01425"/>
    </source>
</evidence>
<comment type="similarity">
    <text evidence="1 7">Belongs to the amidase family. GatA subfamily.</text>
</comment>
<name>F4B4Q7_ACIHW</name>
<dbReference type="AlphaFoldDB" id="F4B4Q7"/>
<dbReference type="InterPro" id="IPR023631">
    <property type="entry name" value="Amidase_dom"/>
</dbReference>
<sequence length="472" mass="51469">MISKLVEDLKNGNLDPEEYVAKTFERINKLDKKINAFITLRDEEEVKKEVKESIKRGGKLAGVLIAVKDVISTKGIRTTCASKMLSDYIPPYDATVIEKLKNEGAVILGKTNMDEFAMGSTTETSYFGPTRNPWDLERTPGGSSGGSGAALAAGYVDLALGSDTGGSIRAPAAFTATFGLKPSYGTVSRYGLIAYANSLEQIGPMAKNAEDLGLLYSIIAGEDDKDATTIKYSVDNPPGEIPIKGIKIGVLSDILEMSDKSVVNVIRTAIDKLSSEGAIIEETKLGYAEYALPAYYIIAMSEASSNLARYDGVRYGYSKHFEGNWIETFSKNRGEGFGMEVKRRILLGSFILSAGYYEEYYIKALKVRRLIKNSLDQLFSKYDVLLSPTMPVLPPKIGEVINDPIKMYAMDVNTVIANLAAIPAISIPAGFYNNLPVGLQMMGRYLSDTMLIGISINIEKILNMHDLTAPIV</sequence>
<organism evidence="9 10">
    <name type="scientific">Acidianus hospitalis (strain W1)</name>
    <dbReference type="NCBI Taxonomy" id="933801"/>
    <lineage>
        <taxon>Archaea</taxon>
        <taxon>Thermoproteota</taxon>
        <taxon>Thermoprotei</taxon>
        <taxon>Sulfolobales</taxon>
        <taxon>Sulfolobaceae</taxon>
        <taxon>Acidianus</taxon>
    </lineage>
</organism>
<comment type="subunit">
    <text evidence="7">Heterotrimer of A, B and C subunits.</text>
</comment>
<keyword evidence="4 7" id="KW-0067">ATP-binding</keyword>
<feature type="active site" description="Charge relay system" evidence="7">
    <location>
        <position position="143"/>
    </location>
</feature>
<feature type="active site" description="Charge relay system" evidence="7">
    <location>
        <position position="68"/>
    </location>
</feature>
<dbReference type="EMBL" id="CP002535">
    <property type="protein sequence ID" value="AEE94287.1"/>
    <property type="molecule type" value="Genomic_DNA"/>
</dbReference>
<keyword evidence="10" id="KW-1185">Reference proteome</keyword>
<reference evidence="9 10" key="1">
    <citation type="journal article" date="2011" name="Extremophiles">
        <title>Genomic analysis of Acidianus hospitalis W1 a host for studying crenarchaeal virus and plasmid life cycles.</title>
        <authorList>
            <person name="You X.Y."/>
            <person name="Liu C."/>
            <person name="Wang S.Y."/>
            <person name="Jiang C.Y."/>
            <person name="Shah S.A."/>
            <person name="Prangishvili D."/>
            <person name="She Q."/>
            <person name="Liu S.J."/>
            <person name="Garrett R.A."/>
        </authorList>
    </citation>
    <scope>NUCLEOTIDE SEQUENCE [LARGE SCALE GENOMIC DNA]</scope>
    <source>
        <strain evidence="9 10">W1</strain>
    </source>
</reference>
<dbReference type="RefSeq" id="WP_013776202.1">
    <property type="nucleotide sequence ID" value="NC_015518.1"/>
</dbReference>
<dbReference type="HOGENOM" id="CLU_009600_0_3_2"/>
<dbReference type="PANTHER" id="PTHR11895">
    <property type="entry name" value="TRANSAMIDASE"/>
    <property type="match status" value="1"/>
</dbReference>
<dbReference type="InterPro" id="IPR020556">
    <property type="entry name" value="Amidase_CS"/>
</dbReference>
<dbReference type="Proteomes" id="UP000008458">
    <property type="component" value="Chromosome"/>
</dbReference>
<gene>
    <name evidence="7" type="primary">gatA</name>
    <name evidence="9" type="ordered locus">Ahos_1404</name>
</gene>
<dbReference type="GeneID" id="10600893"/>
<comment type="function">
    <text evidence="7">Allows the formation of correctly charged Gln-tRNA(Gln) through the transamidation of misacylated Glu-tRNA(Gln) in organisms which lack glutaminyl-tRNA synthetase. The reaction takes place in the presence of glutamine and ATP through an activated gamma-phospho-Glu-tRNA(Gln).</text>
</comment>
<dbReference type="eggNOG" id="arCOG01717">
    <property type="taxonomic scope" value="Archaea"/>
</dbReference>
<dbReference type="EC" id="6.3.5.7" evidence="7"/>
<dbReference type="GO" id="GO:0016740">
    <property type="term" value="F:transferase activity"/>
    <property type="evidence" value="ECO:0007669"/>
    <property type="project" value="UniProtKB-KW"/>
</dbReference>
<evidence type="ECO:0000256" key="7">
    <source>
        <dbReference type="HAMAP-Rule" id="MF_00120"/>
    </source>
</evidence>
<evidence type="ECO:0000256" key="2">
    <source>
        <dbReference type="ARBA" id="ARBA00022598"/>
    </source>
</evidence>
<dbReference type="InterPro" id="IPR000120">
    <property type="entry name" value="Amidase"/>
</dbReference>
<evidence type="ECO:0000256" key="5">
    <source>
        <dbReference type="ARBA" id="ARBA00022917"/>
    </source>
</evidence>
<dbReference type="KEGG" id="aho:Ahos_1404"/>
<dbReference type="SUPFAM" id="SSF75304">
    <property type="entry name" value="Amidase signature (AS) enzymes"/>
    <property type="match status" value="1"/>
</dbReference>
<feature type="domain" description="Amidase" evidence="8">
    <location>
        <begin position="19"/>
        <end position="451"/>
    </location>
</feature>
<keyword evidence="2 7" id="KW-0436">Ligase</keyword>